<dbReference type="InterPro" id="IPR029055">
    <property type="entry name" value="Ntn_hydrolases_N"/>
</dbReference>
<dbReference type="RefSeq" id="WP_048101390.1">
    <property type="nucleotide sequence ID" value="NZ_JBBYJF010000012.1"/>
</dbReference>
<protein>
    <recommendedName>
        <fullName evidence="1">Glutamine amidotransferase type-2 domain-containing protein</fullName>
    </recommendedName>
</protein>
<reference evidence="2 5" key="1">
    <citation type="submission" date="2015-09" db="EMBL/GenBank/DDBJ databases">
        <title>Draft genome sequence of Acidiplasma aeolicum DSM 18409.</title>
        <authorList>
            <person name="Hemp J."/>
        </authorList>
    </citation>
    <scope>NUCLEOTIDE SEQUENCE [LARGE SCALE GENOMIC DNA]</scope>
    <source>
        <strain evidence="2 5">V</strain>
    </source>
</reference>
<dbReference type="Proteomes" id="UP000050515">
    <property type="component" value="Unassembled WGS sequence"/>
</dbReference>
<dbReference type="PANTHER" id="PTHR39673">
    <property type="entry name" value="TUNGSTEN FORMYLMETHANOFURAN DEHYDROGENASE, SUBUNIT C (FWDC)"/>
    <property type="match status" value="1"/>
</dbReference>
<dbReference type="GO" id="GO:0016491">
    <property type="term" value="F:oxidoreductase activity"/>
    <property type="evidence" value="ECO:0007669"/>
    <property type="project" value="InterPro"/>
</dbReference>
<dbReference type="EMBL" id="LKBG01000023">
    <property type="protein sequence ID" value="KQB36344.1"/>
    <property type="molecule type" value="Genomic_DNA"/>
</dbReference>
<evidence type="ECO:0000313" key="5">
    <source>
        <dbReference type="Proteomes" id="UP000050515"/>
    </source>
</evidence>
<dbReference type="SUPFAM" id="SSF56235">
    <property type="entry name" value="N-terminal nucleophile aminohydrolases (Ntn hydrolases)"/>
    <property type="match status" value="1"/>
</dbReference>
<dbReference type="EMBL" id="LJCQ01000202">
    <property type="protein sequence ID" value="KPV46656.1"/>
    <property type="molecule type" value="Genomic_DNA"/>
</dbReference>
<dbReference type="InterPro" id="IPR012075">
    <property type="entry name" value="Glu_synth_lsu_1/3"/>
</dbReference>
<dbReference type="CDD" id="cd01907">
    <property type="entry name" value="GlxB"/>
    <property type="match status" value="1"/>
</dbReference>
<organism evidence="3 4">
    <name type="scientific">Acidiplasma aeolicum</name>
    <dbReference type="NCBI Taxonomy" id="507754"/>
    <lineage>
        <taxon>Archaea</taxon>
        <taxon>Methanobacteriati</taxon>
        <taxon>Thermoplasmatota</taxon>
        <taxon>Thermoplasmata</taxon>
        <taxon>Thermoplasmatales</taxon>
        <taxon>Ferroplasmaceae</taxon>
        <taxon>Acidiplasma</taxon>
    </lineage>
</organism>
<keyword evidence="4" id="KW-1185">Reference proteome</keyword>
<dbReference type="PIRSF" id="PIRSF036632">
    <property type="entry name" value="GOGAT_lg_1_3"/>
    <property type="match status" value="1"/>
</dbReference>
<dbReference type="GeneID" id="84222632"/>
<dbReference type="Pfam" id="PF01493">
    <property type="entry name" value="GXGXG"/>
    <property type="match status" value="1"/>
</dbReference>
<dbReference type="InterPro" id="IPR036485">
    <property type="entry name" value="Glu_synth_asu_C_sf"/>
</dbReference>
<proteinExistence type="predicted"/>
<name>A0A0Q0RVI0_9ARCH</name>
<dbReference type="PANTHER" id="PTHR39673:SF5">
    <property type="entry name" value="TUNGSTEN-CONTAINING FORMYLMETHANOFURAN DEHYDROGENASE 2 SUBUNIT C"/>
    <property type="match status" value="1"/>
</dbReference>
<dbReference type="InterPro" id="IPR002489">
    <property type="entry name" value="Glu_synth_asu_C"/>
</dbReference>
<evidence type="ECO:0000313" key="4">
    <source>
        <dbReference type="Proteomes" id="UP000050320"/>
    </source>
</evidence>
<evidence type="ECO:0000313" key="2">
    <source>
        <dbReference type="EMBL" id="KPV46656.1"/>
    </source>
</evidence>
<dbReference type="PROSITE" id="PS51278">
    <property type="entry name" value="GATASE_TYPE_2"/>
    <property type="match status" value="1"/>
</dbReference>
<evidence type="ECO:0000259" key="1">
    <source>
        <dbReference type="PROSITE" id="PS51278"/>
    </source>
</evidence>
<feature type="domain" description="Glutamine amidotransferase type-2" evidence="1">
    <location>
        <begin position="8"/>
        <end position="324"/>
    </location>
</feature>
<dbReference type="InterPro" id="IPR017932">
    <property type="entry name" value="GATase_2_dom"/>
</dbReference>
<dbReference type="Gene3D" id="3.60.20.10">
    <property type="entry name" value="Glutamine Phosphoribosylpyrophosphate, subunit 1, domain 1"/>
    <property type="match status" value="1"/>
</dbReference>
<sequence>MNYSPSSCGLLGVLRKIDSKKICGNNVANSLELIKYRGSDKGSGYAAFNLDSNNYYTIKTFFNGTEDEIKKIFAEKGIYPDNVTFEDAGNTKSYCFNVSLYNNEDALDEINDELWINGSGRIYSAGKSLNVFKGVGFPADVARAFNIYDKEADMWLAHTRQPTNSPGNYPYWSHPFSSFNIAIVHNGDISSFGANREFLISRGMRSFVGTDSEVIAFLFRELLRDFDLITAVKIMSNNCDDPVIKYKYRGAVLDGPYTLIIGYDSGDDLYMICLTDKTKLRPVILGSDENNYYIASEENQIRNINKNATVWPMEPGSYFIASMKKGIISHGTRHKITDYVYSYNDADIDASSVKYNDLDSHIMALNKHDIIISNVLGHRYIGMKFPAGNKHIKLYGNPGNCLMNLNYNHDVDVYGNVADDCCDTMTGGTIRIHGNAGDVFGQAFQNGKIFVLGNVGNRSGLQMRAYMDYKPVMIINGGFADYLGEYMSGGIIISFANNNAYTGKYIGSGMIGGKIIIRKKINKKYVGLQPSQEYVRSMLMALRKASIIDNDFYISMKNKNIIDIFDKLPDEAKKYVRKMMSKHEIPSYEYRKLNQDEIQEVRNLINEFDSSMGTKNIKYLDSKFTVITPRY</sequence>
<dbReference type="AlphaFoldDB" id="A0A0Q0RVI0"/>
<gene>
    <name evidence="3" type="ORF">AOG54_02160</name>
    <name evidence="2" type="ORF">SE19_04570</name>
</gene>
<reference evidence="3 4" key="2">
    <citation type="submission" date="2015-09" db="EMBL/GenBank/DDBJ databases">
        <title>Heavy metals and arsenic resistance mechanisms in polyextremophilic archaea of the family Ferroplasmaceae.</title>
        <authorList>
            <person name="Bulaev A.G."/>
            <person name="Kanygina A.V."/>
        </authorList>
    </citation>
    <scope>NUCLEOTIDE SEQUENCE [LARGE SCALE GENOMIC DNA]</scope>
    <source>
        <strain evidence="3 4">VT</strain>
    </source>
</reference>
<accession>A0A0Q0RVI0</accession>
<dbReference type="Gene3D" id="2.160.20.60">
    <property type="entry name" value="Glutamate synthase, alpha subunit, C-terminal domain"/>
    <property type="match status" value="1"/>
</dbReference>
<dbReference type="OrthoDB" id="57405at2157"/>
<dbReference type="PATRIC" id="fig|507754.4.peg.1526"/>
<dbReference type="SUPFAM" id="SSF69336">
    <property type="entry name" value="Alpha subunit of glutamate synthase, C-terminal domain"/>
    <property type="match status" value="1"/>
</dbReference>
<dbReference type="Proteomes" id="UP000050320">
    <property type="component" value="Unassembled WGS sequence"/>
</dbReference>
<comment type="caution">
    <text evidence="3">The sequence shown here is derived from an EMBL/GenBank/DDBJ whole genome shotgun (WGS) entry which is preliminary data.</text>
</comment>
<evidence type="ECO:0000313" key="3">
    <source>
        <dbReference type="EMBL" id="KQB36344.1"/>
    </source>
</evidence>